<accession>A0ABQ5A3F6</accession>
<reference evidence="1" key="1">
    <citation type="journal article" date="2022" name="Int. J. Mol. Sci.">
        <title>Draft Genome of Tanacetum Coccineum: Genomic Comparison of Closely Related Tanacetum-Family Plants.</title>
        <authorList>
            <person name="Yamashiro T."/>
            <person name="Shiraishi A."/>
            <person name="Nakayama K."/>
            <person name="Satake H."/>
        </authorList>
    </citation>
    <scope>NUCLEOTIDE SEQUENCE</scope>
</reference>
<comment type="caution">
    <text evidence="1">The sequence shown here is derived from an EMBL/GenBank/DDBJ whole genome shotgun (WGS) entry which is preliminary data.</text>
</comment>
<evidence type="ECO:0000313" key="2">
    <source>
        <dbReference type="Proteomes" id="UP001151760"/>
    </source>
</evidence>
<gene>
    <name evidence="1" type="ORF">Tco_0803109</name>
</gene>
<protein>
    <submittedName>
        <fullName evidence="1">Uncharacterized protein</fullName>
    </submittedName>
</protein>
<name>A0ABQ5A3F6_9ASTR</name>
<keyword evidence="2" id="KW-1185">Reference proteome</keyword>
<dbReference type="Proteomes" id="UP001151760">
    <property type="component" value="Unassembled WGS sequence"/>
</dbReference>
<evidence type="ECO:0000313" key="1">
    <source>
        <dbReference type="EMBL" id="GJS96141.1"/>
    </source>
</evidence>
<sequence length="67" mass="7535">MKGLSKCKASESNLRRIQVKDIVKEVKDYLKTYSSVGMDNSCKLSLSCSLKFRRETLITCHGGTKGY</sequence>
<proteinExistence type="predicted"/>
<organism evidence="1 2">
    <name type="scientific">Tanacetum coccineum</name>
    <dbReference type="NCBI Taxonomy" id="301880"/>
    <lineage>
        <taxon>Eukaryota</taxon>
        <taxon>Viridiplantae</taxon>
        <taxon>Streptophyta</taxon>
        <taxon>Embryophyta</taxon>
        <taxon>Tracheophyta</taxon>
        <taxon>Spermatophyta</taxon>
        <taxon>Magnoliopsida</taxon>
        <taxon>eudicotyledons</taxon>
        <taxon>Gunneridae</taxon>
        <taxon>Pentapetalae</taxon>
        <taxon>asterids</taxon>
        <taxon>campanulids</taxon>
        <taxon>Asterales</taxon>
        <taxon>Asteraceae</taxon>
        <taxon>Asteroideae</taxon>
        <taxon>Anthemideae</taxon>
        <taxon>Anthemidinae</taxon>
        <taxon>Tanacetum</taxon>
    </lineage>
</organism>
<reference evidence="1" key="2">
    <citation type="submission" date="2022-01" db="EMBL/GenBank/DDBJ databases">
        <authorList>
            <person name="Yamashiro T."/>
            <person name="Shiraishi A."/>
            <person name="Satake H."/>
            <person name="Nakayama K."/>
        </authorList>
    </citation>
    <scope>NUCLEOTIDE SEQUENCE</scope>
</reference>
<dbReference type="EMBL" id="BQNB010011864">
    <property type="protein sequence ID" value="GJS96141.1"/>
    <property type="molecule type" value="Genomic_DNA"/>
</dbReference>